<protein>
    <submittedName>
        <fullName evidence="1">Uncharacterized protein</fullName>
    </submittedName>
</protein>
<dbReference type="EMBL" id="SSOC01000008">
    <property type="protein sequence ID" value="THF61944.1"/>
    <property type="molecule type" value="Genomic_DNA"/>
</dbReference>
<comment type="caution">
    <text evidence="1">The sequence shown here is derived from an EMBL/GenBank/DDBJ whole genome shotgun (WGS) entry which is preliminary data.</text>
</comment>
<proteinExistence type="predicted"/>
<name>A0A4S4ARY9_9RHOO</name>
<gene>
    <name evidence="1" type="ORF">E6C76_20025</name>
</gene>
<dbReference type="RefSeq" id="WP_136350029.1">
    <property type="nucleotide sequence ID" value="NZ_SSOC01000008.1"/>
</dbReference>
<reference evidence="1 2" key="1">
    <citation type="submission" date="2019-04" db="EMBL/GenBank/DDBJ databases">
        <title>Azoarcus nasutitermitis sp. nov. isolated from termite nest.</title>
        <authorList>
            <person name="Lin S.-Y."/>
            <person name="Hameed A."/>
            <person name="Hsu Y.-H."/>
            <person name="Young C.-C."/>
        </authorList>
    </citation>
    <scope>NUCLEOTIDE SEQUENCE [LARGE SCALE GENOMIC DNA]</scope>
    <source>
        <strain evidence="1 2">CC-YHH838</strain>
    </source>
</reference>
<dbReference type="AlphaFoldDB" id="A0A4S4ARY9"/>
<dbReference type="OrthoDB" id="8527314at2"/>
<organism evidence="1 2">
    <name type="scientific">Pseudothauera nasutitermitis</name>
    <dbReference type="NCBI Taxonomy" id="2565930"/>
    <lineage>
        <taxon>Bacteria</taxon>
        <taxon>Pseudomonadati</taxon>
        <taxon>Pseudomonadota</taxon>
        <taxon>Betaproteobacteria</taxon>
        <taxon>Rhodocyclales</taxon>
        <taxon>Zoogloeaceae</taxon>
        <taxon>Pseudothauera</taxon>
    </lineage>
</organism>
<accession>A0A4S4ARY9</accession>
<dbReference type="Proteomes" id="UP000308430">
    <property type="component" value="Unassembled WGS sequence"/>
</dbReference>
<evidence type="ECO:0000313" key="1">
    <source>
        <dbReference type="EMBL" id="THF61944.1"/>
    </source>
</evidence>
<evidence type="ECO:0000313" key="2">
    <source>
        <dbReference type="Proteomes" id="UP000308430"/>
    </source>
</evidence>
<sequence length="233" mass="25576">MNTPARRLRAHLHDPSGGLGYHLRAWRFRHTLWAPFVAAARAWQRAWTPPADELVIVGPSAGYTLDADFLARFGTVHALEPDPLARWLLARRFPAVRWCVGTLDCLADAHGPAALAADWPRAAVLFSNVLGQALEPSLLPAWRQAAGEALRAHHWASYHDALSAGHAPQCLASLPDPAATPDTAALARALWHGAPEVIDHDTFGLAPQNRQLACWRITPRRWQIVEWGCHAPG</sequence>
<keyword evidence="2" id="KW-1185">Reference proteome</keyword>